<gene>
    <name evidence="2" type="ORF">ElyMa_004339000</name>
</gene>
<accession>A0AAV4H5G4</accession>
<comment type="caution">
    <text evidence="2">The sequence shown here is derived from an EMBL/GenBank/DDBJ whole genome shotgun (WGS) entry which is preliminary data.</text>
</comment>
<feature type="compositionally biased region" description="Low complexity" evidence="1">
    <location>
        <begin position="57"/>
        <end position="139"/>
    </location>
</feature>
<sequence length="301" mass="31764">MVLIHISVGSPHVNRCVTSTERQRQCSCTCRKAGVDITATTTTQAPRVHSTLTTLARSRSTTTEKITTLPTTEPTTTTTKPTTTTTVPTTTTTKPTTTTTKPTTTTTKPTTTTSTTEATTTTPPPTTTTTELPTQPSTKAVRIAVNTDDATTPKAVPGPIATAPGNQNISVTTTSPASSSSSPPPTTTVPAVSTRSCYQCGTDSVPCTPFELLVSQPSPCAPGLGYCGSYVVQSSSGRKVVKKCINFDTCFKDWYEESSDLTECVTFDPRDASKDIKCNYCCVGDDCNKGVKPATSSLYKQ</sequence>
<protein>
    <submittedName>
        <fullName evidence="2">Uncharacterized protein</fullName>
    </submittedName>
</protein>
<dbReference type="Proteomes" id="UP000762676">
    <property type="component" value="Unassembled WGS sequence"/>
</dbReference>
<feature type="region of interest" description="Disordered" evidence="1">
    <location>
        <begin position="57"/>
        <end position="190"/>
    </location>
</feature>
<evidence type="ECO:0000313" key="3">
    <source>
        <dbReference type="Proteomes" id="UP000762676"/>
    </source>
</evidence>
<name>A0AAV4H5G4_9GAST</name>
<feature type="compositionally biased region" description="Low complexity" evidence="1">
    <location>
        <begin position="170"/>
        <end position="181"/>
    </location>
</feature>
<evidence type="ECO:0000256" key="1">
    <source>
        <dbReference type="SAM" id="MobiDB-lite"/>
    </source>
</evidence>
<dbReference type="EMBL" id="BMAT01008746">
    <property type="protein sequence ID" value="GFR91866.1"/>
    <property type="molecule type" value="Genomic_DNA"/>
</dbReference>
<evidence type="ECO:0000313" key="2">
    <source>
        <dbReference type="EMBL" id="GFR91866.1"/>
    </source>
</evidence>
<keyword evidence="3" id="KW-1185">Reference proteome</keyword>
<organism evidence="2 3">
    <name type="scientific">Elysia marginata</name>
    <dbReference type="NCBI Taxonomy" id="1093978"/>
    <lineage>
        <taxon>Eukaryota</taxon>
        <taxon>Metazoa</taxon>
        <taxon>Spiralia</taxon>
        <taxon>Lophotrochozoa</taxon>
        <taxon>Mollusca</taxon>
        <taxon>Gastropoda</taxon>
        <taxon>Heterobranchia</taxon>
        <taxon>Euthyneura</taxon>
        <taxon>Panpulmonata</taxon>
        <taxon>Sacoglossa</taxon>
        <taxon>Placobranchoidea</taxon>
        <taxon>Plakobranchidae</taxon>
        <taxon>Elysia</taxon>
    </lineage>
</organism>
<reference evidence="2 3" key="1">
    <citation type="journal article" date="2021" name="Elife">
        <title>Chloroplast acquisition without the gene transfer in kleptoplastic sea slugs, Plakobranchus ocellatus.</title>
        <authorList>
            <person name="Maeda T."/>
            <person name="Takahashi S."/>
            <person name="Yoshida T."/>
            <person name="Shimamura S."/>
            <person name="Takaki Y."/>
            <person name="Nagai Y."/>
            <person name="Toyoda A."/>
            <person name="Suzuki Y."/>
            <person name="Arimoto A."/>
            <person name="Ishii H."/>
            <person name="Satoh N."/>
            <person name="Nishiyama T."/>
            <person name="Hasebe M."/>
            <person name="Maruyama T."/>
            <person name="Minagawa J."/>
            <person name="Obokata J."/>
            <person name="Shigenobu S."/>
        </authorList>
    </citation>
    <scope>NUCLEOTIDE SEQUENCE [LARGE SCALE GENOMIC DNA]</scope>
</reference>
<dbReference type="AlphaFoldDB" id="A0AAV4H5G4"/>
<proteinExistence type="predicted"/>